<evidence type="ECO:0000256" key="4">
    <source>
        <dbReference type="ARBA" id="ARBA00022801"/>
    </source>
</evidence>
<evidence type="ECO:0000313" key="8">
    <source>
        <dbReference type="Proteomes" id="UP000056466"/>
    </source>
</evidence>
<dbReference type="SMART" id="SM00646">
    <property type="entry name" value="Ami_3"/>
    <property type="match status" value="1"/>
</dbReference>
<evidence type="ECO:0000256" key="1">
    <source>
        <dbReference type="ARBA" id="ARBA00001561"/>
    </source>
</evidence>
<dbReference type="GO" id="GO:0030288">
    <property type="term" value="C:outer membrane-bounded periplasmic space"/>
    <property type="evidence" value="ECO:0007669"/>
    <property type="project" value="TreeGrafter"/>
</dbReference>
<dbReference type="InterPro" id="IPR002508">
    <property type="entry name" value="MurNAc-LAA_cat"/>
</dbReference>
<evidence type="ECO:0000259" key="6">
    <source>
        <dbReference type="SMART" id="SM00646"/>
    </source>
</evidence>
<dbReference type="GO" id="GO:0071555">
    <property type="term" value="P:cell wall organization"/>
    <property type="evidence" value="ECO:0007669"/>
    <property type="project" value="UniProtKB-KW"/>
</dbReference>
<dbReference type="PANTHER" id="PTHR30404">
    <property type="entry name" value="N-ACETYLMURAMOYL-L-ALANINE AMIDASE"/>
    <property type="match status" value="1"/>
</dbReference>
<dbReference type="RefSeq" id="WP_053097243.1">
    <property type="nucleotide sequence ID" value="NZ_CP011787.1"/>
</dbReference>
<keyword evidence="4 7" id="KW-0378">Hydrolase</keyword>
<keyword evidence="8" id="KW-1185">Reference proteome</keyword>
<dbReference type="InterPro" id="IPR050695">
    <property type="entry name" value="N-acetylmuramoyl_amidase_3"/>
</dbReference>
<dbReference type="CDD" id="cd02696">
    <property type="entry name" value="MurNAc-LAA"/>
    <property type="match status" value="1"/>
</dbReference>
<protein>
    <recommendedName>
        <fullName evidence="3">N-acetylmuramoyl-L-alanine amidase</fullName>
        <ecNumber evidence="3">3.5.1.28</ecNumber>
    </recommendedName>
</protein>
<dbReference type="PANTHER" id="PTHR30404:SF6">
    <property type="entry name" value="N-ACETYLMURAMOYL-L-ALANINE AMIDASE AMIB"/>
    <property type="match status" value="1"/>
</dbReference>
<evidence type="ECO:0000256" key="3">
    <source>
        <dbReference type="ARBA" id="ARBA00011901"/>
    </source>
</evidence>
<sequence length="408" mass="45387">MIISNSATANLKTLIVKNKVIKSIITIRFNQSPVYNCFFIDNPERIVLDISQSIPISLKKKIILKFNRYNLIKSIRTSTQKNNTSIRIVFDIQCSLYTNVTIQQVSLRKFGKNYNLVIIIRGQTHTNTTNININKKNNVFISSATTTAATLNKLLHSTSLHKLCQAAAVSTLPITIPIVVAIDAGHGGQDPGATGNKGLKEKNVTIAIARKLKIMLNADPMFKPVLTRNRDYFMSVIDRSEVARKHGASVLVSIHTDAAASNRRACGASVWILSNRRAHSEIYNWLEQYDKQYKLIGCASKLLTNSIGDPYFSKLVLDLQFDHSQRVGYEIAVKVLGKLKIVGSLHKTKPQYANLGVLRSPDIPSLLVETGFISNIREELLLGSSSYQKKIANALHLGLRAYFIAHTT</sequence>
<name>A0A0K2BLB4_9GAMM</name>
<reference evidence="7 8" key="1">
    <citation type="submission" date="2015-06" db="EMBL/GenBank/DDBJ databases">
        <title>Lineage-specific patterns of genome deterioration in obligate symbionts.</title>
        <authorList>
            <person name="Bennett G.M."/>
            <person name="McCutcheon J.P."/>
            <person name="McDonald B.R."/>
            <person name="Moran N.A."/>
        </authorList>
    </citation>
    <scope>NUCLEOTIDE SEQUENCE [LARGE SCALE GENOMIC DNA]</scope>
    <source>
        <strain evidence="7 8">B-GSS</strain>
    </source>
</reference>
<dbReference type="EMBL" id="CP011787">
    <property type="protein sequence ID" value="AKZ66110.1"/>
    <property type="molecule type" value="Genomic_DNA"/>
</dbReference>
<dbReference type="Proteomes" id="UP000056466">
    <property type="component" value="Chromosome"/>
</dbReference>
<dbReference type="AlphaFoldDB" id="A0A0K2BLB4"/>
<dbReference type="Gene3D" id="3.40.630.40">
    <property type="entry name" value="Zn-dependent exopeptidases"/>
    <property type="match status" value="1"/>
</dbReference>
<feature type="domain" description="MurNAc-LAA" evidence="6">
    <location>
        <begin position="240"/>
        <end position="400"/>
    </location>
</feature>
<keyword evidence="5" id="KW-0961">Cell wall biogenesis/degradation</keyword>
<dbReference type="Gene3D" id="2.60.40.3500">
    <property type="match status" value="1"/>
</dbReference>
<dbReference type="PATRIC" id="fig|186490.8.peg.499"/>
<dbReference type="Pfam" id="PF11741">
    <property type="entry name" value="AMIN"/>
    <property type="match status" value="1"/>
</dbReference>
<dbReference type="OrthoDB" id="9806267at2"/>
<dbReference type="Pfam" id="PF01520">
    <property type="entry name" value="Amidase_3"/>
    <property type="match status" value="1"/>
</dbReference>
<comment type="similarity">
    <text evidence="2">Belongs to the N-acetylmuramoyl-L-alanine amidase 3 family.</text>
</comment>
<evidence type="ECO:0000256" key="2">
    <source>
        <dbReference type="ARBA" id="ARBA00010860"/>
    </source>
</evidence>
<gene>
    <name evidence="7" type="primary">amiB</name>
    <name evidence="7" type="ORF">AB162_530</name>
</gene>
<dbReference type="KEGG" id="bcig:AB162_530"/>
<evidence type="ECO:0000313" key="7">
    <source>
        <dbReference type="EMBL" id="AKZ66110.1"/>
    </source>
</evidence>
<comment type="catalytic activity">
    <reaction evidence="1">
        <text>Hydrolyzes the link between N-acetylmuramoyl residues and L-amino acid residues in certain cell-wall glycopeptides.</text>
        <dbReference type="EC" id="3.5.1.28"/>
    </reaction>
</comment>
<dbReference type="SUPFAM" id="SSF53187">
    <property type="entry name" value="Zn-dependent exopeptidases"/>
    <property type="match status" value="1"/>
</dbReference>
<dbReference type="GO" id="GO:0009253">
    <property type="term" value="P:peptidoglycan catabolic process"/>
    <property type="evidence" value="ECO:0007669"/>
    <property type="project" value="InterPro"/>
</dbReference>
<dbReference type="InterPro" id="IPR021731">
    <property type="entry name" value="AMIN_dom"/>
</dbReference>
<proteinExistence type="inferred from homology"/>
<accession>A0A0K2BLB4</accession>
<organism evidence="7 8">
    <name type="scientific">Candidatus Palibaumannia cicadellinicola</name>
    <dbReference type="NCBI Taxonomy" id="186490"/>
    <lineage>
        <taxon>Bacteria</taxon>
        <taxon>Pseudomonadati</taxon>
        <taxon>Pseudomonadota</taxon>
        <taxon>Gammaproteobacteria</taxon>
        <taxon>Candidatus Palibaumannia</taxon>
    </lineage>
</organism>
<evidence type="ECO:0000256" key="5">
    <source>
        <dbReference type="ARBA" id="ARBA00023316"/>
    </source>
</evidence>
<dbReference type="GO" id="GO:0008745">
    <property type="term" value="F:N-acetylmuramoyl-L-alanine amidase activity"/>
    <property type="evidence" value="ECO:0007669"/>
    <property type="project" value="UniProtKB-EC"/>
</dbReference>
<dbReference type="EC" id="3.5.1.28" evidence="3"/>